<sequence length="472" mass="52784">MSSQSQKLPSARGLGLKRRASRKLKVATKVSPLVELPIELLEEIIAYLDWTSVLQLRQVCISLHTVYKDRIIWTSLLNIYNNSLPNPPRLDGPHYAYTPGQLEKHLLRRLSTKKAWGSLSPYTRTAECHMKAHLFHLLPGGRWLLTAQRSGEVTIYDLDSRAVSGTLIIPADPALVEVRHMAVEVDRKSDFLSFRLVLCPDLQQAVSVPIYQVAFSINPAISWNCRELRRLTATNAGAPTSISIKGDVIAISIRKAVKKDLEGDFVQVFNWQKWDPSTITPQVLIPMDVYDGPLLRVNLLSESEIISFTRDTISLHDIPLVDGDGEAGQLPVWSVAAPFDIDGEGISQPSLCGDNTHFTLRVDSSVYGFAISELRATPGTFRELFKFPFLLYEDILCLGHHRAFARTSNLDAVTIEFTCDGDSVGVAQVPRNGTKVTWCPLDTCMDEESGRVVVCMRGQFTIYDFVYPHYVL</sequence>
<evidence type="ECO:0000313" key="1">
    <source>
        <dbReference type="EMBL" id="TFK61929.1"/>
    </source>
</evidence>
<dbReference type="EMBL" id="ML208618">
    <property type="protein sequence ID" value="TFK61929.1"/>
    <property type="molecule type" value="Genomic_DNA"/>
</dbReference>
<organism evidence="1 2">
    <name type="scientific">Pluteus cervinus</name>
    <dbReference type="NCBI Taxonomy" id="181527"/>
    <lineage>
        <taxon>Eukaryota</taxon>
        <taxon>Fungi</taxon>
        <taxon>Dikarya</taxon>
        <taxon>Basidiomycota</taxon>
        <taxon>Agaricomycotina</taxon>
        <taxon>Agaricomycetes</taxon>
        <taxon>Agaricomycetidae</taxon>
        <taxon>Agaricales</taxon>
        <taxon>Pluteineae</taxon>
        <taxon>Pluteaceae</taxon>
        <taxon>Pluteus</taxon>
    </lineage>
</organism>
<reference evidence="1 2" key="1">
    <citation type="journal article" date="2019" name="Nat. Ecol. Evol.">
        <title>Megaphylogeny resolves global patterns of mushroom evolution.</title>
        <authorList>
            <person name="Varga T."/>
            <person name="Krizsan K."/>
            <person name="Foldi C."/>
            <person name="Dima B."/>
            <person name="Sanchez-Garcia M."/>
            <person name="Sanchez-Ramirez S."/>
            <person name="Szollosi G.J."/>
            <person name="Szarkandi J.G."/>
            <person name="Papp V."/>
            <person name="Albert L."/>
            <person name="Andreopoulos W."/>
            <person name="Angelini C."/>
            <person name="Antonin V."/>
            <person name="Barry K.W."/>
            <person name="Bougher N.L."/>
            <person name="Buchanan P."/>
            <person name="Buyck B."/>
            <person name="Bense V."/>
            <person name="Catcheside P."/>
            <person name="Chovatia M."/>
            <person name="Cooper J."/>
            <person name="Damon W."/>
            <person name="Desjardin D."/>
            <person name="Finy P."/>
            <person name="Geml J."/>
            <person name="Haridas S."/>
            <person name="Hughes K."/>
            <person name="Justo A."/>
            <person name="Karasinski D."/>
            <person name="Kautmanova I."/>
            <person name="Kiss B."/>
            <person name="Kocsube S."/>
            <person name="Kotiranta H."/>
            <person name="LaButti K.M."/>
            <person name="Lechner B.E."/>
            <person name="Liimatainen K."/>
            <person name="Lipzen A."/>
            <person name="Lukacs Z."/>
            <person name="Mihaltcheva S."/>
            <person name="Morgado L.N."/>
            <person name="Niskanen T."/>
            <person name="Noordeloos M.E."/>
            <person name="Ohm R.A."/>
            <person name="Ortiz-Santana B."/>
            <person name="Ovrebo C."/>
            <person name="Racz N."/>
            <person name="Riley R."/>
            <person name="Savchenko A."/>
            <person name="Shiryaev A."/>
            <person name="Soop K."/>
            <person name="Spirin V."/>
            <person name="Szebenyi C."/>
            <person name="Tomsovsky M."/>
            <person name="Tulloss R.E."/>
            <person name="Uehling J."/>
            <person name="Grigoriev I.V."/>
            <person name="Vagvolgyi C."/>
            <person name="Papp T."/>
            <person name="Martin F.M."/>
            <person name="Miettinen O."/>
            <person name="Hibbett D.S."/>
            <person name="Nagy L.G."/>
        </authorList>
    </citation>
    <scope>NUCLEOTIDE SEQUENCE [LARGE SCALE GENOMIC DNA]</scope>
    <source>
        <strain evidence="1 2">NL-1719</strain>
    </source>
</reference>
<dbReference type="Proteomes" id="UP000308600">
    <property type="component" value="Unassembled WGS sequence"/>
</dbReference>
<gene>
    <name evidence="1" type="ORF">BDN72DRAFT_964880</name>
</gene>
<evidence type="ECO:0000313" key="2">
    <source>
        <dbReference type="Proteomes" id="UP000308600"/>
    </source>
</evidence>
<name>A0ACD3A8H2_9AGAR</name>
<keyword evidence="2" id="KW-1185">Reference proteome</keyword>
<protein>
    <submittedName>
        <fullName evidence="1">Uncharacterized protein</fullName>
    </submittedName>
</protein>
<proteinExistence type="predicted"/>
<accession>A0ACD3A8H2</accession>